<dbReference type="Proteomes" id="UP000736335">
    <property type="component" value="Unassembled WGS sequence"/>
</dbReference>
<evidence type="ECO:0000259" key="2">
    <source>
        <dbReference type="PROSITE" id="PS51140"/>
    </source>
</evidence>
<dbReference type="PROSITE" id="PS51140">
    <property type="entry name" value="CUE"/>
    <property type="match status" value="1"/>
</dbReference>
<accession>A0A9P6HKE5</accession>
<dbReference type="InterPro" id="IPR009060">
    <property type="entry name" value="UBA-like_sf"/>
</dbReference>
<evidence type="ECO:0000313" key="3">
    <source>
        <dbReference type="EMBL" id="KAF9788664.1"/>
    </source>
</evidence>
<keyword evidence="4" id="KW-1185">Reference proteome</keyword>
<gene>
    <name evidence="3" type="ORF">BJ322DRAFT_1001657</name>
</gene>
<feature type="domain" description="CUE" evidence="2">
    <location>
        <begin position="398"/>
        <end position="442"/>
    </location>
</feature>
<feature type="region of interest" description="Disordered" evidence="1">
    <location>
        <begin position="374"/>
        <end position="398"/>
    </location>
</feature>
<evidence type="ECO:0000256" key="1">
    <source>
        <dbReference type="SAM" id="MobiDB-lite"/>
    </source>
</evidence>
<reference evidence="3" key="2">
    <citation type="submission" date="2020-11" db="EMBL/GenBank/DDBJ databases">
        <authorList>
            <consortium name="DOE Joint Genome Institute"/>
            <person name="Kuo A."/>
            <person name="Miyauchi S."/>
            <person name="Kiss E."/>
            <person name="Drula E."/>
            <person name="Kohler A."/>
            <person name="Sanchez-Garcia M."/>
            <person name="Andreopoulos B."/>
            <person name="Barry K.W."/>
            <person name="Bonito G."/>
            <person name="Buee M."/>
            <person name="Carver A."/>
            <person name="Chen C."/>
            <person name="Cichocki N."/>
            <person name="Clum A."/>
            <person name="Culley D."/>
            <person name="Crous P.W."/>
            <person name="Fauchery L."/>
            <person name="Girlanda M."/>
            <person name="Hayes R."/>
            <person name="Keri Z."/>
            <person name="Labutti K."/>
            <person name="Lipzen A."/>
            <person name="Lombard V."/>
            <person name="Magnuson J."/>
            <person name="Maillard F."/>
            <person name="Morin E."/>
            <person name="Murat C."/>
            <person name="Nolan M."/>
            <person name="Ohm R."/>
            <person name="Pangilinan J."/>
            <person name="Pereira M."/>
            <person name="Perotto S."/>
            <person name="Peter M."/>
            <person name="Riley R."/>
            <person name="Sitrit Y."/>
            <person name="Stielow B."/>
            <person name="Szollosi G."/>
            <person name="Zifcakova L."/>
            <person name="Stursova M."/>
            <person name="Spatafora J.W."/>
            <person name="Tedersoo L."/>
            <person name="Vaario L.-M."/>
            <person name="Yamada A."/>
            <person name="Yan M."/>
            <person name="Wang P."/>
            <person name="Xu J."/>
            <person name="Bruns T."/>
            <person name="Baldrian P."/>
            <person name="Vilgalys R."/>
            <person name="Henrissat B."/>
            <person name="Grigoriev I.V."/>
            <person name="Hibbett D."/>
            <person name="Nagy L.G."/>
            <person name="Martin F.M."/>
        </authorList>
    </citation>
    <scope>NUCLEOTIDE SEQUENCE</scope>
    <source>
        <strain evidence="3">UH-Tt-Lm1</strain>
    </source>
</reference>
<feature type="compositionally biased region" description="Gly residues" evidence="1">
    <location>
        <begin position="661"/>
        <end position="676"/>
    </location>
</feature>
<organism evidence="3 4">
    <name type="scientific">Thelephora terrestris</name>
    <dbReference type="NCBI Taxonomy" id="56493"/>
    <lineage>
        <taxon>Eukaryota</taxon>
        <taxon>Fungi</taxon>
        <taxon>Dikarya</taxon>
        <taxon>Basidiomycota</taxon>
        <taxon>Agaricomycotina</taxon>
        <taxon>Agaricomycetes</taxon>
        <taxon>Thelephorales</taxon>
        <taxon>Thelephoraceae</taxon>
        <taxon>Thelephora</taxon>
    </lineage>
</organism>
<dbReference type="SUPFAM" id="SSF46934">
    <property type="entry name" value="UBA-like"/>
    <property type="match status" value="1"/>
</dbReference>
<feature type="region of interest" description="Disordered" evidence="1">
    <location>
        <begin position="570"/>
        <end position="589"/>
    </location>
</feature>
<dbReference type="AlphaFoldDB" id="A0A9P6HKE5"/>
<feature type="compositionally biased region" description="Basic residues" evidence="1">
    <location>
        <begin position="689"/>
        <end position="705"/>
    </location>
</feature>
<reference evidence="3" key="1">
    <citation type="journal article" date="2020" name="Nat. Commun.">
        <title>Large-scale genome sequencing of mycorrhizal fungi provides insights into the early evolution of symbiotic traits.</title>
        <authorList>
            <person name="Miyauchi S."/>
            <person name="Kiss E."/>
            <person name="Kuo A."/>
            <person name="Drula E."/>
            <person name="Kohler A."/>
            <person name="Sanchez-Garcia M."/>
            <person name="Morin E."/>
            <person name="Andreopoulos B."/>
            <person name="Barry K.W."/>
            <person name="Bonito G."/>
            <person name="Buee M."/>
            <person name="Carver A."/>
            <person name="Chen C."/>
            <person name="Cichocki N."/>
            <person name="Clum A."/>
            <person name="Culley D."/>
            <person name="Crous P.W."/>
            <person name="Fauchery L."/>
            <person name="Girlanda M."/>
            <person name="Hayes R.D."/>
            <person name="Keri Z."/>
            <person name="LaButti K."/>
            <person name="Lipzen A."/>
            <person name="Lombard V."/>
            <person name="Magnuson J."/>
            <person name="Maillard F."/>
            <person name="Murat C."/>
            <person name="Nolan M."/>
            <person name="Ohm R.A."/>
            <person name="Pangilinan J."/>
            <person name="Pereira M.F."/>
            <person name="Perotto S."/>
            <person name="Peter M."/>
            <person name="Pfister S."/>
            <person name="Riley R."/>
            <person name="Sitrit Y."/>
            <person name="Stielow J.B."/>
            <person name="Szollosi G."/>
            <person name="Zifcakova L."/>
            <person name="Stursova M."/>
            <person name="Spatafora J.W."/>
            <person name="Tedersoo L."/>
            <person name="Vaario L.M."/>
            <person name="Yamada A."/>
            <person name="Yan M."/>
            <person name="Wang P."/>
            <person name="Xu J."/>
            <person name="Bruns T."/>
            <person name="Baldrian P."/>
            <person name="Vilgalys R."/>
            <person name="Dunand C."/>
            <person name="Henrissat B."/>
            <person name="Grigoriev I.V."/>
            <person name="Hibbett D."/>
            <person name="Nagy L.G."/>
            <person name="Martin F.M."/>
        </authorList>
    </citation>
    <scope>NUCLEOTIDE SEQUENCE</scope>
    <source>
        <strain evidence="3">UH-Tt-Lm1</strain>
    </source>
</reference>
<dbReference type="EMBL" id="WIUZ02000004">
    <property type="protein sequence ID" value="KAF9788664.1"/>
    <property type="molecule type" value="Genomic_DNA"/>
</dbReference>
<dbReference type="InterPro" id="IPR041800">
    <property type="entry name" value="ASCC2_CUE"/>
</dbReference>
<dbReference type="OrthoDB" id="5577209at2759"/>
<dbReference type="PANTHER" id="PTHR21494">
    <property type="entry name" value="ACTIVATING SIGNAL COINTEGRATOR 1 COMPLEX SUBUNIT 2 ASC-1 COMPLEX SUBUNIT P100"/>
    <property type="match status" value="1"/>
</dbReference>
<dbReference type="PANTHER" id="PTHR21494:SF0">
    <property type="entry name" value="ACTIVATING SIGNAL COINTEGRATOR 1 COMPLEX SUBUNIT 2"/>
    <property type="match status" value="1"/>
</dbReference>
<dbReference type="Gene3D" id="1.10.8.10">
    <property type="entry name" value="DNA helicase RuvA subunit, C-terminal domain"/>
    <property type="match status" value="1"/>
</dbReference>
<feature type="compositionally biased region" description="Basic and acidic residues" evidence="1">
    <location>
        <begin position="677"/>
        <end position="688"/>
    </location>
</feature>
<feature type="compositionally biased region" description="Acidic residues" evidence="1">
    <location>
        <begin position="516"/>
        <end position="530"/>
    </location>
</feature>
<dbReference type="InterPro" id="IPR003892">
    <property type="entry name" value="CUE"/>
</dbReference>
<protein>
    <recommendedName>
        <fullName evidence="2">CUE domain-containing protein</fullName>
    </recommendedName>
</protein>
<comment type="caution">
    <text evidence="3">The sequence shown here is derived from an EMBL/GenBank/DDBJ whole genome shotgun (WGS) entry which is preliminary data.</text>
</comment>
<sequence length="712" mass="78334">MTITGTLPPYPSKNAQKTLPRSQLSTLNQKIALGLAQVLDLPTQKRDDQSCREFVASYAQDFAFRTLEGLIWGKNDDLDPEKWTKDENLIQQRTLLLAERLAATKAPNSASLDLQTLLDLSIVFYPTHPSRIRSLFSTALATSPSLRIAVEMETIPAFTELFSPTSGAANTGLYGLRKAAQCLKSFVVASPPEFTRLFALNKEFVVALADAYHRGLSSLATSYGFTGSEDDPNAQDQKIFVETKVALMDAFHAMVKFGMVDAVVSGDSGAVQEVLEVLIALANLPTASSLQFPSHTVDVEPVPFLNRSLLEDYHDAYDFTKSLTTALKKKEREDARISLFEAHLCSIQAIGGKEPRPGALKVLLYSSGAPLPQFDRKGKERVGPTSVDAPPPAGRSDDLDMKVTQVLDVLPDTPPDYVRALLQHPDYPNPERVVEALLEGTAPPIADLIRTAVELPPPAQEQFVYTQGRRNIFDNQEIDLAHVRVGKKSGDTSAIPQERSEIERMKAYILRRVGEPSDEEEESDGDDYDEDHVVKVKLGGDGEESDEESGEKPEARDIETILELAYITDPKQFDRDPQTRRSQARAKLRAQTGWVDEQIEGWRIMLERNPSKDKILQKHEFSGNRPGTIEPLQMEGGSRQTHQMGEGSGHGRGWRGRGGRGSRGSARGGRGGGGGVDARDRAAKDKNKASRGNHNRKRGHDKKMARGGPPPT</sequence>
<feature type="region of interest" description="Disordered" evidence="1">
    <location>
        <begin position="512"/>
        <end position="532"/>
    </location>
</feature>
<dbReference type="GO" id="GO:0043130">
    <property type="term" value="F:ubiquitin binding"/>
    <property type="evidence" value="ECO:0007669"/>
    <property type="project" value="InterPro"/>
</dbReference>
<dbReference type="CDD" id="cd14364">
    <property type="entry name" value="CUE_ASCC2"/>
    <property type="match status" value="1"/>
</dbReference>
<proteinExistence type="predicted"/>
<evidence type="ECO:0000313" key="4">
    <source>
        <dbReference type="Proteomes" id="UP000736335"/>
    </source>
</evidence>
<name>A0A9P6HKE5_9AGAM</name>
<dbReference type="InterPro" id="IPR052586">
    <property type="entry name" value="ASCC2"/>
</dbReference>
<feature type="region of interest" description="Disordered" evidence="1">
    <location>
        <begin position="615"/>
        <end position="712"/>
    </location>
</feature>